<organism evidence="2 3">
    <name type="scientific">Aureimonas pseudogalii</name>
    <dbReference type="NCBI Taxonomy" id="1744844"/>
    <lineage>
        <taxon>Bacteria</taxon>
        <taxon>Pseudomonadati</taxon>
        <taxon>Pseudomonadota</taxon>
        <taxon>Alphaproteobacteria</taxon>
        <taxon>Hyphomicrobiales</taxon>
        <taxon>Aurantimonadaceae</taxon>
        <taxon>Aureimonas</taxon>
    </lineage>
</organism>
<dbReference type="EMBL" id="JACIEK010000012">
    <property type="protein sequence ID" value="MBB3999781.1"/>
    <property type="molecule type" value="Genomic_DNA"/>
</dbReference>
<accession>A0A7W6H748</accession>
<dbReference type="AlphaFoldDB" id="A0A7W6H748"/>
<sequence>MPTGSKLVITKMRANWAKSGATDPNGAAQRADMPAG</sequence>
<gene>
    <name evidence="2" type="ORF">GGR04_003651</name>
</gene>
<reference evidence="2 3" key="1">
    <citation type="submission" date="2020-08" db="EMBL/GenBank/DDBJ databases">
        <title>Genomic Encyclopedia of Type Strains, Phase IV (KMG-IV): sequencing the most valuable type-strain genomes for metagenomic binning, comparative biology and taxonomic classification.</title>
        <authorList>
            <person name="Goeker M."/>
        </authorList>
    </citation>
    <scope>NUCLEOTIDE SEQUENCE [LARGE SCALE GENOMIC DNA]</scope>
    <source>
        <strain evidence="2 3">DSM 102238</strain>
    </source>
</reference>
<dbReference type="Proteomes" id="UP000542776">
    <property type="component" value="Unassembled WGS sequence"/>
</dbReference>
<protein>
    <submittedName>
        <fullName evidence="2">Uncharacterized protein</fullName>
    </submittedName>
</protein>
<name>A0A7W6H748_9HYPH</name>
<evidence type="ECO:0000313" key="3">
    <source>
        <dbReference type="Proteomes" id="UP000542776"/>
    </source>
</evidence>
<comment type="caution">
    <text evidence="2">The sequence shown here is derived from an EMBL/GenBank/DDBJ whole genome shotgun (WGS) entry which is preliminary data.</text>
</comment>
<evidence type="ECO:0000256" key="1">
    <source>
        <dbReference type="SAM" id="MobiDB-lite"/>
    </source>
</evidence>
<keyword evidence="3" id="KW-1185">Reference proteome</keyword>
<proteinExistence type="predicted"/>
<feature type="region of interest" description="Disordered" evidence="1">
    <location>
        <begin position="16"/>
        <end position="36"/>
    </location>
</feature>
<evidence type="ECO:0000313" key="2">
    <source>
        <dbReference type="EMBL" id="MBB3999781.1"/>
    </source>
</evidence>